<protein>
    <submittedName>
        <fullName evidence="2">Uncharacterized protein</fullName>
    </submittedName>
</protein>
<gene>
    <name evidence="3" type="ORF">A5888_001073</name>
    <name evidence="2" type="ORF">A5888_001086</name>
</gene>
<evidence type="ECO:0000256" key="1">
    <source>
        <dbReference type="SAM" id="Phobius"/>
    </source>
</evidence>
<dbReference type="EMBL" id="NGMM01000001">
    <property type="protein sequence ID" value="OTP19271.1"/>
    <property type="molecule type" value="Genomic_DNA"/>
</dbReference>
<dbReference type="AlphaFoldDB" id="A0A242KDM5"/>
<dbReference type="EMBL" id="CP147247">
    <property type="protein sequence ID" value="WYJ89353.1"/>
    <property type="molecule type" value="Genomic_DNA"/>
</dbReference>
<keyword evidence="4" id="KW-1185">Reference proteome</keyword>
<accession>A0A242KDM5</accession>
<organism evidence="2">
    <name type="scientific">Candidatus Enterococcus clewellii</name>
    <dbReference type="NCBI Taxonomy" id="1834193"/>
    <lineage>
        <taxon>Bacteria</taxon>
        <taxon>Bacillati</taxon>
        <taxon>Bacillota</taxon>
        <taxon>Bacilli</taxon>
        <taxon>Lactobacillales</taxon>
        <taxon>Enterococcaceae</taxon>
        <taxon>Enterococcus</taxon>
    </lineage>
</organism>
<evidence type="ECO:0000313" key="3">
    <source>
        <dbReference type="EMBL" id="WYJ89353.1"/>
    </source>
</evidence>
<reference evidence="2" key="1">
    <citation type="submission" date="2017-05" db="EMBL/GenBank/DDBJ databases">
        <title>The Genome Sequence of Enterococcus sp. 9E7_DIV0242.</title>
        <authorList>
            <consortium name="The Broad Institute Genomics Platform"/>
            <consortium name="The Broad Institute Genomic Center for Infectious Diseases"/>
            <person name="Earl A."/>
            <person name="Manson A."/>
            <person name="Schwartman J."/>
            <person name="Gilmore M."/>
            <person name="Abouelleil A."/>
            <person name="Cao P."/>
            <person name="Chapman S."/>
            <person name="Cusick C."/>
            <person name="Shea T."/>
            <person name="Young S."/>
            <person name="Neafsey D."/>
            <person name="Nusbaum C."/>
            <person name="Birren B."/>
        </authorList>
    </citation>
    <scope>NUCLEOTIDE SEQUENCE [LARGE SCALE GENOMIC DNA]</scope>
    <source>
        <strain evidence="2">9E7_DIV0242</strain>
    </source>
</reference>
<sequence>MNISLNLFLAFLLLAYPTFALPSIFRSKKEKGKYFSDSRLIISKYQGNGNSLNMHNIFGFFLTLILGLTFLVTSLIALLP</sequence>
<name>A0A242KDM5_9ENTE</name>
<reference evidence="3" key="2">
    <citation type="submission" date="2017-05" db="EMBL/GenBank/DDBJ databases">
        <authorList>
            <consortium name="The Broad Institute Genomics Platform"/>
            <consortium name="The Broad Institute Genomic Center for Infectious Diseases"/>
            <person name="Earl A."/>
            <person name="Manson A."/>
            <person name="Schwartman J."/>
            <person name="Gilmore M."/>
            <person name="Abouelleil A."/>
            <person name="Cao P."/>
            <person name="Chapman S."/>
            <person name="Cusick C."/>
            <person name="Shea T."/>
            <person name="Young S."/>
            <person name="Neafsey D."/>
            <person name="Nusbaum C."/>
            <person name="Birren B."/>
        </authorList>
    </citation>
    <scope>NUCLEOTIDE SEQUENCE</scope>
    <source>
        <strain evidence="3">9E7_DIV0242</strain>
    </source>
</reference>
<keyword evidence="1" id="KW-1133">Transmembrane helix</keyword>
<evidence type="ECO:0000313" key="2">
    <source>
        <dbReference type="EMBL" id="OTP19271.1"/>
    </source>
</evidence>
<proteinExistence type="predicted"/>
<keyword evidence="1" id="KW-0472">Membrane</keyword>
<keyword evidence="1" id="KW-0812">Transmembrane</keyword>
<dbReference type="Proteomes" id="UP000195141">
    <property type="component" value="Chromosome"/>
</dbReference>
<evidence type="ECO:0000313" key="4">
    <source>
        <dbReference type="Proteomes" id="UP000195141"/>
    </source>
</evidence>
<feature type="transmembrane region" description="Helical" evidence="1">
    <location>
        <begin position="57"/>
        <end position="79"/>
    </location>
</feature>
<reference evidence="3" key="3">
    <citation type="submission" date="2024-03" db="EMBL/GenBank/DDBJ databases">
        <title>The Genome Sequence of Enterococcus sp. DIV0242b.</title>
        <authorList>
            <consortium name="The Broad Institute Genomics Platform"/>
            <consortium name="The Broad Institute Microbial Omics Core"/>
            <consortium name="The Broad Institute Genomic Center for Infectious Diseases"/>
            <person name="Earl A."/>
            <person name="Manson A."/>
            <person name="Gilmore M."/>
            <person name="Schwartman J."/>
            <person name="Shea T."/>
            <person name="Abouelleil A."/>
            <person name="Cao P."/>
            <person name="Chapman S."/>
            <person name="Cusick C."/>
            <person name="Young S."/>
            <person name="Neafsey D."/>
            <person name="Nusbaum C."/>
            <person name="Birren B."/>
        </authorList>
    </citation>
    <scope>NUCLEOTIDE SEQUENCE</scope>
    <source>
        <strain evidence="3">9E7_DIV0242</strain>
    </source>
</reference>